<name>A0A1E3QYK5_9ASCO</name>
<dbReference type="InterPro" id="IPR007583">
    <property type="entry name" value="GRASP55_65"/>
</dbReference>
<protein>
    <recommendedName>
        <fullName evidence="6">PDZ GRASP-type domain-containing protein</fullName>
    </recommendedName>
</protein>
<dbReference type="RefSeq" id="XP_018987495.1">
    <property type="nucleotide sequence ID" value="XM_019126776.1"/>
</dbReference>
<evidence type="ECO:0000256" key="2">
    <source>
        <dbReference type="ARBA" id="ARBA00022737"/>
    </source>
</evidence>
<feature type="compositionally biased region" description="Basic and acidic residues" evidence="5">
    <location>
        <begin position="357"/>
        <end position="366"/>
    </location>
</feature>
<dbReference type="GO" id="GO:0000139">
    <property type="term" value="C:Golgi membrane"/>
    <property type="evidence" value="ECO:0007669"/>
    <property type="project" value="UniProtKB-SubCell"/>
</dbReference>
<dbReference type="PANTHER" id="PTHR12893:SF0">
    <property type="entry name" value="GRASP65"/>
    <property type="match status" value="1"/>
</dbReference>
<evidence type="ECO:0000313" key="7">
    <source>
        <dbReference type="EMBL" id="ODQ82167.1"/>
    </source>
</evidence>
<gene>
    <name evidence="7" type="ORF">BABINDRAFT_10646</name>
</gene>
<reference evidence="8" key="1">
    <citation type="submission" date="2016-05" db="EMBL/GenBank/DDBJ databases">
        <title>Comparative genomics of biotechnologically important yeasts.</title>
        <authorList>
            <consortium name="DOE Joint Genome Institute"/>
            <person name="Riley R."/>
            <person name="Haridas S."/>
            <person name="Wolfe K.H."/>
            <person name="Lopes M.R."/>
            <person name="Hittinger C.T."/>
            <person name="Goker M."/>
            <person name="Salamov A."/>
            <person name="Wisecaver J."/>
            <person name="Long T.M."/>
            <person name="Aerts A.L."/>
            <person name="Barry K."/>
            <person name="Choi C."/>
            <person name="Clum A."/>
            <person name="Coughlan A.Y."/>
            <person name="Deshpande S."/>
            <person name="Douglass A.P."/>
            <person name="Hanson S.J."/>
            <person name="Klenk H.-P."/>
            <person name="Labutti K."/>
            <person name="Lapidus A."/>
            <person name="Lindquist E."/>
            <person name="Lipzen A."/>
            <person name="Meier-Kolthoff J.P."/>
            <person name="Ohm R.A."/>
            <person name="Otillar R.P."/>
            <person name="Pangilinan J."/>
            <person name="Peng Y."/>
            <person name="Rokas A."/>
            <person name="Rosa C.A."/>
            <person name="Scheuner C."/>
            <person name="Sibirny A.A."/>
            <person name="Slot J.C."/>
            <person name="Stielow J.B."/>
            <person name="Sun H."/>
            <person name="Kurtzman C.P."/>
            <person name="Blackwell M."/>
            <person name="Grigoriev I.V."/>
            <person name="Jeffries T.W."/>
        </authorList>
    </citation>
    <scope>NUCLEOTIDE SEQUENCE [LARGE SCALE GENOMIC DNA]</scope>
    <source>
        <strain evidence="8">NRRL Y-12698</strain>
    </source>
</reference>
<evidence type="ECO:0000256" key="5">
    <source>
        <dbReference type="SAM" id="MobiDB-lite"/>
    </source>
</evidence>
<keyword evidence="2" id="KW-0677">Repeat</keyword>
<dbReference type="STRING" id="984486.A0A1E3QYK5"/>
<evidence type="ECO:0000256" key="1">
    <source>
        <dbReference type="ARBA" id="ARBA00004394"/>
    </source>
</evidence>
<dbReference type="OrthoDB" id="3318at2759"/>
<evidence type="ECO:0000313" key="8">
    <source>
        <dbReference type="Proteomes" id="UP000094336"/>
    </source>
</evidence>
<dbReference type="InterPro" id="IPR036034">
    <property type="entry name" value="PDZ_sf"/>
</dbReference>
<keyword evidence="3" id="KW-0333">Golgi apparatus</keyword>
<dbReference type="Gene3D" id="2.30.42.10">
    <property type="match status" value="2"/>
</dbReference>
<feature type="compositionally biased region" description="Pro residues" evidence="5">
    <location>
        <begin position="376"/>
        <end position="386"/>
    </location>
</feature>
<dbReference type="EMBL" id="KV454426">
    <property type="protein sequence ID" value="ODQ82167.1"/>
    <property type="molecule type" value="Genomic_DNA"/>
</dbReference>
<dbReference type="PANTHER" id="PTHR12893">
    <property type="entry name" value="GOLGI REASSEMBLY STACKING PROTEIN GRASP"/>
    <property type="match status" value="1"/>
</dbReference>
<comment type="subcellular location">
    <subcellularLocation>
        <location evidence="1">Golgi apparatus membrane</location>
    </subcellularLocation>
</comment>
<evidence type="ECO:0000256" key="4">
    <source>
        <dbReference type="ARBA" id="ARBA00023136"/>
    </source>
</evidence>
<accession>A0A1E3QYK5</accession>
<feature type="domain" description="PDZ GRASP-type" evidence="6">
    <location>
        <begin position="161"/>
        <end position="276"/>
    </location>
</feature>
<feature type="region of interest" description="Disordered" evidence="5">
    <location>
        <begin position="325"/>
        <end position="386"/>
    </location>
</feature>
<organism evidence="7 8">
    <name type="scientific">Babjeviella inositovora NRRL Y-12698</name>
    <dbReference type="NCBI Taxonomy" id="984486"/>
    <lineage>
        <taxon>Eukaryota</taxon>
        <taxon>Fungi</taxon>
        <taxon>Dikarya</taxon>
        <taxon>Ascomycota</taxon>
        <taxon>Saccharomycotina</taxon>
        <taxon>Pichiomycetes</taxon>
        <taxon>Serinales incertae sedis</taxon>
        <taxon>Babjeviella</taxon>
    </lineage>
</organism>
<evidence type="ECO:0000256" key="3">
    <source>
        <dbReference type="ARBA" id="ARBA00023034"/>
    </source>
</evidence>
<dbReference type="AlphaFoldDB" id="A0A1E3QYK5"/>
<keyword evidence="8" id="KW-1185">Reference proteome</keyword>
<evidence type="ECO:0000259" key="6">
    <source>
        <dbReference type="PROSITE" id="PS51865"/>
    </source>
</evidence>
<sequence>MFASFAKKLVDTAGQLSNTLNQPSDASDPYFKGFTQGLRVLSVSADAQFESWFDYIVGVNGHNLLYIQTSNGFAIDHQVFFEELSRGAGSVTVWSAKGGVVRTVTLHVDAVEQALSLREIPITPTNPETSEDPYNQSVISQTLFEKLGLKLQLQPLAAATYVWRVLSVQPDTNAEKLGLIPMSDYIMAVGNDGLLCTGGETLLSKVMTSYYSKYNSQFHYDQSHRPQKTAMDDLVLYVYNHDYDVVRPVNINFPTLTSNGALPEFRLGCDVGYGYLHRVPEVFGKWDSAVQSQSGSDVLFESASPVPEPLPVSNPADLITPAMLASQTQHPRTKKKSRAPGNTYGANYEFNDYLNEELDKSRKMDEQYSGANTGSVPPPPPPPARE</sequence>
<dbReference type="GeneID" id="30144630"/>
<keyword evidence="4" id="KW-0472">Membrane</keyword>
<dbReference type="GO" id="GO:0007030">
    <property type="term" value="P:Golgi organization"/>
    <property type="evidence" value="ECO:0007669"/>
    <property type="project" value="TreeGrafter"/>
</dbReference>
<dbReference type="Pfam" id="PF04495">
    <property type="entry name" value="GRASP55_65"/>
    <property type="match status" value="1"/>
</dbReference>
<dbReference type="Proteomes" id="UP000094336">
    <property type="component" value="Unassembled WGS sequence"/>
</dbReference>
<dbReference type="PROSITE" id="PS51865">
    <property type="entry name" value="PDZ_GRASP"/>
    <property type="match status" value="1"/>
</dbReference>
<proteinExistence type="predicted"/>
<dbReference type="InterPro" id="IPR024958">
    <property type="entry name" value="GRASP_PDZ"/>
</dbReference>